<dbReference type="InterPro" id="IPR000888">
    <property type="entry name" value="RmlC-like"/>
</dbReference>
<dbReference type="PANTHER" id="PTHR21047">
    <property type="entry name" value="DTDP-6-DEOXY-D-GLUCOSE-3,5 EPIMERASE"/>
    <property type="match status" value="1"/>
</dbReference>
<sequence>MSRFTLLSEPLLGARLLQREVHADSRGALSRLFCVEDLSVLGWGACVAQVNLTCTSRCGTVRGLHFQYPPHAEKKLVTCIRGRVWDVIVDIRADSPTFLMWHAEELSDENLRSLLIPEGFAHGFQTLSDEVEMLYCHSAAYVAVAEGGLYPLDPYLQISWPMPITEISARDRQHSALNDSFQGVLIR</sequence>
<organism evidence="8 9">
    <name type="scientific">Aeromonas jandaei</name>
    <dbReference type="NCBI Taxonomy" id="650"/>
    <lineage>
        <taxon>Bacteria</taxon>
        <taxon>Pseudomonadati</taxon>
        <taxon>Pseudomonadota</taxon>
        <taxon>Gammaproteobacteria</taxon>
        <taxon>Aeromonadales</taxon>
        <taxon>Aeromonadaceae</taxon>
        <taxon>Aeromonas</taxon>
    </lineage>
</organism>
<evidence type="ECO:0000313" key="8">
    <source>
        <dbReference type="EMBL" id="QQB20425.1"/>
    </source>
</evidence>
<dbReference type="InterPro" id="IPR011051">
    <property type="entry name" value="RmlC_Cupin_sf"/>
</dbReference>
<accession>A0A7T4AAQ4</accession>
<dbReference type="InterPro" id="IPR014710">
    <property type="entry name" value="RmlC-like_jellyroll"/>
</dbReference>
<dbReference type="EMBL" id="CP066092">
    <property type="protein sequence ID" value="QQB20425.1"/>
    <property type="molecule type" value="Genomic_DNA"/>
</dbReference>
<dbReference type="Pfam" id="PF00908">
    <property type="entry name" value="dTDP_sugar_isom"/>
    <property type="match status" value="1"/>
</dbReference>
<dbReference type="Gene3D" id="2.60.120.10">
    <property type="entry name" value="Jelly Rolls"/>
    <property type="match status" value="1"/>
</dbReference>
<dbReference type="SUPFAM" id="SSF51182">
    <property type="entry name" value="RmlC-like cupins"/>
    <property type="match status" value="1"/>
</dbReference>
<evidence type="ECO:0000256" key="1">
    <source>
        <dbReference type="ARBA" id="ARBA00001298"/>
    </source>
</evidence>
<keyword evidence="9" id="KW-1185">Reference proteome</keyword>
<dbReference type="Proteomes" id="UP000595481">
    <property type="component" value="Chromosome"/>
</dbReference>
<dbReference type="PANTHER" id="PTHR21047:SF2">
    <property type="entry name" value="THYMIDINE DIPHOSPHO-4-KETO-RHAMNOSE 3,5-EPIMERASE"/>
    <property type="match status" value="1"/>
</dbReference>
<dbReference type="CDD" id="cd00438">
    <property type="entry name" value="cupin_RmlC"/>
    <property type="match status" value="1"/>
</dbReference>
<evidence type="ECO:0000256" key="7">
    <source>
        <dbReference type="ARBA" id="ARBA00033311"/>
    </source>
</evidence>
<dbReference type="GeneID" id="69550110"/>
<dbReference type="RefSeq" id="WP_082035541.1">
    <property type="nucleotide sequence ID" value="NZ_CAWMFX010000057.1"/>
</dbReference>
<evidence type="ECO:0000256" key="4">
    <source>
        <dbReference type="ARBA" id="ARBA00019595"/>
    </source>
</evidence>
<evidence type="ECO:0000313" key="9">
    <source>
        <dbReference type="Proteomes" id="UP000595481"/>
    </source>
</evidence>
<name>A0A7T4AAQ4_AERJA</name>
<comment type="function">
    <text evidence="2">Catalyzes the epimerization of the C3' and C5'positions of dTDP-6-deoxy-D-xylo-4-hexulose, forming dTDP-6-deoxy-L-lyxo-4-hexulose.</text>
</comment>
<dbReference type="EC" id="5.1.3.13" evidence="3"/>
<reference evidence="8 9" key="1">
    <citation type="submission" date="2020-12" db="EMBL/GenBank/DDBJ databases">
        <title>FDA dAtabase for Regulatory Grade micrObial Sequences (FDA-ARGOS): Supporting development and validation of Infectious Disease Dx tests.</title>
        <authorList>
            <person name="Sproer C."/>
            <person name="Gronow S."/>
            <person name="Severitt S."/>
            <person name="Schroder I."/>
            <person name="Tallon L."/>
            <person name="Sadzewicz L."/>
            <person name="Zhao X."/>
            <person name="Boylan J."/>
            <person name="Ott S."/>
            <person name="Bowen H."/>
            <person name="Vavikolanu K."/>
            <person name="Mehta A."/>
            <person name="Aluvathingal J."/>
            <person name="Nadendla S."/>
            <person name="Lowell S."/>
            <person name="Myers T."/>
            <person name="Yan Y."/>
            <person name="Sichtig H."/>
        </authorList>
    </citation>
    <scope>NUCLEOTIDE SEQUENCE [LARGE SCALE GENOMIC DNA]</scope>
    <source>
        <strain evidence="8 9">FDAARGOS_986</strain>
    </source>
</reference>
<protein>
    <recommendedName>
        <fullName evidence="4">dTDP-4-dehydrorhamnose 3,5-epimerase</fullName>
        <ecNumber evidence="3">5.1.3.13</ecNumber>
    </recommendedName>
    <alternativeName>
        <fullName evidence="6">Thymidine diphospho-4-keto-rhamnose 3,5-epimerase</fullName>
    </alternativeName>
    <alternativeName>
        <fullName evidence="5">dTDP-4-keto-6-deoxyglucose 3,5-epimerase</fullName>
    </alternativeName>
    <alternativeName>
        <fullName evidence="7">dTDP-6-deoxy-D-xylo-4-hexulose 3,5-epimerase</fullName>
    </alternativeName>
</protein>
<gene>
    <name evidence="8" type="ORF">I6H43_02460</name>
</gene>
<evidence type="ECO:0000256" key="3">
    <source>
        <dbReference type="ARBA" id="ARBA00012098"/>
    </source>
</evidence>
<evidence type="ECO:0000256" key="5">
    <source>
        <dbReference type="ARBA" id="ARBA00029758"/>
    </source>
</evidence>
<evidence type="ECO:0000256" key="6">
    <source>
        <dbReference type="ARBA" id="ARBA00031424"/>
    </source>
</evidence>
<comment type="catalytic activity">
    <reaction evidence="1">
        <text>dTDP-4-dehydro-6-deoxy-alpha-D-glucose = dTDP-4-dehydro-beta-L-rhamnose</text>
        <dbReference type="Rhea" id="RHEA:16969"/>
        <dbReference type="ChEBI" id="CHEBI:57649"/>
        <dbReference type="ChEBI" id="CHEBI:62830"/>
        <dbReference type="EC" id="5.1.3.13"/>
    </reaction>
</comment>
<proteinExistence type="predicted"/>
<evidence type="ECO:0000256" key="2">
    <source>
        <dbReference type="ARBA" id="ARBA00001997"/>
    </source>
</evidence>